<dbReference type="STRING" id="1758178.GCA_001550095_02685"/>
<name>A0A291G9J6_9RHOB</name>
<dbReference type="InterPro" id="IPR050570">
    <property type="entry name" value="Cell_wall_metabolism_enzyme"/>
</dbReference>
<evidence type="ECO:0000313" key="3">
    <source>
        <dbReference type="EMBL" id="ATG46837.1"/>
    </source>
</evidence>
<dbReference type="CDD" id="cd12797">
    <property type="entry name" value="M23_peptidase"/>
    <property type="match status" value="1"/>
</dbReference>
<evidence type="ECO:0000259" key="2">
    <source>
        <dbReference type="Pfam" id="PF01551"/>
    </source>
</evidence>
<reference evidence="3 4" key="1">
    <citation type="submission" date="2017-06" db="EMBL/GenBank/DDBJ databases">
        <title>Celeribacter sp. TSPH2 complete genome sequence.</title>
        <authorList>
            <person name="Woo J.-H."/>
            <person name="Kim H.-S."/>
        </authorList>
    </citation>
    <scope>NUCLEOTIDE SEQUENCE [LARGE SCALE GENOMIC DNA]</scope>
    <source>
        <strain evidence="3 4">TSPH2</strain>
    </source>
</reference>
<accession>A0A291G9J6</accession>
<evidence type="ECO:0000256" key="1">
    <source>
        <dbReference type="SAM" id="Phobius"/>
    </source>
</evidence>
<dbReference type="Gene3D" id="2.70.70.10">
    <property type="entry name" value="Glucose Permease (Domain IIA)"/>
    <property type="match status" value="1"/>
</dbReference>
<keyword evidence="1" id="KW-0472">Membrane</keyword>
<dbReference type="PANTHER" id="PTHR21666">
    <property type="entry name" value="PEPTIDASE-RELATED"/>
    <property type="match status" value="1"/>
</dbReference>
<sequence>MQIEVDPTFKGSGRRAVKRRRLRLMRQVGFGLGSLAVLGGAVFLIRSGGDRAALPDAEDAMLVQMGATADETVQIAAAGAEAFLNIRGAPMILTLPEGNGNLGERRLVAGSALEPGRFPAGRHFDLLEDALFDSSQRVQLSIPSSSADLAAFNARRSDGIALGTQAGDAGSSLPEEVSAGTEVDIKDGRGSWGAVIGESGTVEAQEVRYIETVIENTTTSALSTPPAERQALFREVLEDVPEPRRLTDILKAQKLSETEIERILAALSREADAAGVAVESLTDLPARSLVALRLDDNRYEARLLQMSIYGPDGYLMTLVQPRPGRFVSGADPWFSRDLRSLANQALAARGTEGQLRLKDAIYSLTLRHQMPSDLVGELLVMLARVQDLDQIVDEKDRIRILYAEEGADLPAGRIAFASLTGPELDLKCYVTRGPREDAPYACFDPSKPQSPAYGGGGSGLLPGFIVPVAGTKTSGFGPRFHPILKKTVNHDGLDWGAPVGTPVHAAAAGTVIREEFSGAYGNVVGLRHANGYESRYAHLNAFADGVKVGDEVQAGDLIGYVGTTGRSTGPHLHFEIRLNGQAIDPTGSSHGSQAVEALVNRIIRVESAGNARAKNTRSSATGLGQFIDGTWIRMMNTYRPDLVRSLDRAALLELRFDPALSREMVTNLARENEAYLRARGHVITPGRLYLAHFLGPAGADVALKATTQTPDASVLEVMGPAVVRANPFLTGWSVSQMAAWADRKMNASGVGPVVAQATPPFVPLTAETKRYVSAVDGLLGRL</sequence>
<dbReference type="OrthoDB" id="9805070at2"/>
<dbReference type="InterPro" id="IPR011055">
    <property type="entry name" value="Dup_hybrid_motif"/>
</dbReference>
<dbReference type="KEGG" id="ceh:CEW89_04225"/>
<proteinExistence type="predicted"/>
<keyword evidence="1" id="KW-0812">Transmembrane</keyword>
<dbReference type="SUPFAM" id="SSF51261">
    <property type="entry name" value="Duplicated hybrid motif"/>
    <property type="match status" value="1"/>
</dbReference>
<keyword evidence="4" id="KW-1185">Reference proteome</keyword>
<dbReference type="SUPFAM" id="SSF53955">
    <property type="entry name" value="Lysozyme-like"/>
    <property type="match status" value="1"/>
</dbReference>
<dbReference type="EMBL" id="CP022196">
    <property type="protein sequence ID" value="ATG46837.1"/>
    <property type="molecule type" value="Genomic_DNA"/>
</dbReference>
<dbReference type="Proteomes" id="UP000217935">
    <property type="component" value="Chromosome"/>
</dbReference>
<protein>
    <submittedName>
        <fullName evidence="3">Peptidase M23</fullName>
    </submittedName>
</protein>
<dbReference type="PANTHER" id="PTHR21666:SF270">
    <property type="entry name" value="MUREIN HYDROLASE ACTIVATOR ENVC"/>
    <property type="match status" value="1"/>
</dbReference>
<dbReference type="Pfam" id="PF01551">
    <property type="entry name" value="Peptidase_M23"/>
    <property type="match status" value="1"/>
</dbReference>
<dbReference type="GO" id="GO:0004222">
    <property type="term" value="F:metalloendopeptidase activity"/>
    <property type="evidence" value="ECO:0007669"/>
    <property type="project" value="TreeGrafter"/>
</dbReference>
<feature type="domain" description="M23ase beta-sheet core" evidence="2">
    <location>
        <begin position="489"/>
        <end position="585"/>
    </location>
</feature>
<dbReference type="RefSeq" id="WP_096805014.1">
    <property type="nucleotide sequence ID" value="NZ_CP022196.1"/>
</dbReference>
<dbReference type="Gene3D" id="1.10.530.10">
    <property type="match status" value="1"/>
</dbReference>
<evidence type="ECO:0000313" key="4">
    <source>
        <dbReference type="Proteomes" id="UP000217935"/>
    </source>
</evidence>
<keyword evidence="1" id="KW-1133">Transmembrane helix</keyword>
<gene>
    <name evidence="3" type="ORF">CEW89_04225</name>
</gene>
<organism evidence="3 4">
    <name type="scientific">Celeribacter ethanolicus</name>
    <dbReference type="NCBI Taxonomy" id="1758178"/>
    <lineage>
        <taxon>Bacteria</taxon>
        <taxon>Pseudomonadati</taxon>
        <taxon>Pseudomonadota</taxon>
        <taxon>Alphaproteobacteria</taxon>
        <taxon>Rhodobacterales</taxon>
        <taxon>Roseobacteraceae</taxon>
        <taxon>Celeribacter</taxon>
    </lineage>
</organism>
<dbReference type="AlphaFoldDB" id="A0A291G9J6"/>
<dbReference type="InterPro" id="IPR023346">
    <property type="entry name" value="Lysozyme-like_dom_sf"/>
</dbReference>
<dbReference type="InterPro" id="IPR016047">
    <property type="entry name" value="M23ase_b-sheet_dom"/>
</dbReference>
<feature type="transmembrane region" description="Helical" evidence="1">
    <location>
        <begin position="24"/>
        <end position="45"/>
    </location>
</feature>